<dbReference type="AlphaFoldDB" id="A0A645E9K5"/>
<reference evidence="1" key="1">
    <citation type="submission" date="2019-08" db="EMBL/GenBank/DDBJ databases">
        <authorList>
            <person name="Kucharzyk K."/>
            <person name="Murdoch R.W."/>
            <person name="Higgins S."/>
            <person name="Loffler F."/>
        </authorList>
    </citation>
    <scope>NUCLEOTIDE SEQUENCE</scope>
</reference>
<sequence length="120" mass="13338">MHPHAFQNRSGGHQGVPEIYVGILAAGSYVGVGGHVVDDVAPLRRFAQSRDIINIHSYMLESVLPDKMGYVLQIAGRIRRYDGPSLIQQHIRQMTADEPRAPGYKSLHIQNLLPNILFSP</sequence>
<dbReference type="EMBL" id="VSSQ01044302">
    <property type="protein sequence ID" value="MPM98111.1"/>
    <property type="molecule type" value="Genomic_DNA"/>
</dbReference>
<gene>
    <name evidence="1" type="ORF">SDC9_145292</name>
</gene>
<evidence type="ECO:0000313" key="1">
    <source>
        <dbReference type="EMBL" id="MPM98111.1"/>
    </source>
</evidence>
<proteinExistence type="predicted"/>
<organism evidence="1">
    <name type="scientific">bioreactor metagenome</name>
    <dbReference type="NCBI Taxonomy" id="1076179"/>
    <lineage>
        <taxon>unclassified sequences</taxon>
        <taxon>metagenomes</taxon>
        <taxon>ecological metagenomes</taxon>
    </lineage>
</organism>
<protein>
    <submittedName>
        <fullName evidence="1">Uncharacterized protein</fullName>
    </submittedName>
</protein>
<name>A0A645E9K5_9ZZZZ</name>
<accession>A0A645E9K5</accession>
<comment type="caution">
    <text evidence="1">The sequence shown here is derived from an EMBL/GenBank/DDBJ whole genome shotgun (WGS) entry which is preliminary data.</text>
</comment>